<dbReference type="GO" id="GO:0046872">
    <property type="term" value="F:metal ion binding"/>
    <property type="evidence" value="ECO:0007669"/>
    <property type="project" value="UniProtKB-KW"/>
</dbReference>
<keyword evidence="2" id="KW-0479">Metal-binding</keyword>
<evidence type="ECO:0000259" key="13">
    <source>
        <dbReference type="PROSITE" id="PS51193"/>
    </source>
</evidence>
<dbReference type="PANTHER" id="PTHR11472:SF34">
    <property type="entry name" value="REGULATOR OF TELOMERE ELONGATION HELICASE 1"/>
    <property type="match status" value="1"/>
</dbReference>
<dbReference type="InterPro" id="IPR006554">
    <property type="entry name" value="Helicase-like_DEXD_c2"/>
</dbReference>
<dbReference type="Gene3D" id="1.10.30.20">
    <property type="entry name" value="Bacterial XPD DNA helicase, FeS cluster domain"/>
    <property type="match status" value="1"/>
</dbReference>
<organism evidence="14">
    <name type="scientific">Thermofilum pendens</name>
    <dbReference type="NCBI Taxonomy" id="2269"/>
    <lineage>
        <taxon>Archaea</taxon>
        <taxon>Thermoproteota</taxon>
        <taxon>Thermoprotei</taxon>
        <taxon>Thermofilales</taxon>
        <taxon>Thermofilaceae</taxon>
        <taxon>Thermofilum</taxon>
    </lineage>
</organism>
<name>A0A7C4BA33_THEPE</name>
<dbReference type="PANTHER" id="PTHR11472">
    <property type="entry name" value="DNA REPAIR DEAD HELICASE RAD3/XP-D SUBFAMILY MEMBER"/>
    <property type="match status" value="1"/>
</dbReference>
<evidence type="ECO:0000256" key="1">
    <source>
        <dbReference type="ARBA" id="ARBA00022485"/>
    </source>
</evidence>
<dbReference type="SMART" id="SM00488">
    <property type="entry name" value="DEXDc2"/>
    <property type="match status" value="1"/>
</dbReference>
<keyword evidence="7" id="KW-0067">ATP-binding</keyword>
<keyword evidence="12" id="KW-0413">Isomerase</keyword>
<reference evidence="14" key="1">
    <citation type="journal article" date="2020" name="mSystems">
        <title>Genome- and Community-Level Interaction Insights into Carbon Utilization and Element Cycling Functions of Hydrothermarchaeota in Hydrothermal Sediment.</title>
        <authorList>
            <person name="Zhou Z."/>
            <person name="Liu Y."/>
            <person name="Xu W."/>
            <person name="Pan J."/>
            <person name="Luo Z.H."/>
            <person name="Li M."/>
        </authorList>
    </citation>
    <scope>NUCLEOTIDE SEQUENCE [LARGE SCALE GENOMIC DNA]</scope>
    <source>
        <strain evidence="14">SpSt-735</strain>
    </source>
</reference>
<dbReference type="InterPro" id="IPR014013">
    <property type="entry name" value="Helic_SF1/SF2_ATP-bd_DinG/Rad3"/>
</dbReference>
<dbReference type="GO" id="GO:0006281">
    <property type="term" value="P:DNA repair"/>
    <property type="evidence" value="ECO:0007669"/>
    <property type="project" value="UniProtKB-KW"/>
</dbReference>
<keyword evidence="10" id="KW-0238">DNA-binding</keyword>
<dbReference type="InterPro" id="IPR042493">
    <property type="entry name" value="XPD_DNA_FeS"/>
</dbReference>
<dbReference type="GO" id="GO:0016818">
    <property type="term" value="F:hydrolase activity, acting on acid anhydrides, in phosphorus-containing anhydrides"/>
    <property type="evidence" value="ECO:0007669"/>
    <property type="project" value="InterPro"/>
</dbReference>
<dbReference type="InterPro" id="IPR006555">
    <property type="entry name" value="ATP-dep_Helicase_C"/>
</dbReference>
<dbReference type="GO" id="GO:0051539">
    <property type="term" value="F:4 iron, 4 sulfur cluster binding"/>
    <property type="evidence" value="ECO:0007669"/>
    <property type="project" value="UniProtKB-KW"/>
</dbReference>
<evidence type="ECO:0000256" key="7">
    <source>
        <dbReference type="ARBA" id="ARBA00022840"/>
    </source>
</evidence>
<dbReference type="Pfam" id="PF13307">
    <property type="entry name" value="Helicase_C_2"/>
    <property type="match status" value="1"/>
</dbReference>
<accession>A0A7C4BA33</accession>
<dbReference type="GO" id="GO:0003677">
    <property type="term" value="F:DNA binding"/>
    <property type="evidence" value="ECO:0007669"/>
    <property type="project" value="UniProtKB-KW"/>
</dbReference>
<keyword evidence="1" id="KW-0004">4Fe-4S</keyword>
<keyword evidence="11" id="KW-0234">DNA repair</keyword>
<evidence type="ECO:0000256" key="4">
    <source>
        <dbReference type="ARBA" id="ARBA00022763"/>
    </source>
</evidence>
<evidence type="ECO:0000256" key="12">
    <source>
        <dbReference type="ARBA" id="ARBA00023235"/>
    </source>
</evidence>
<feature type="domain" description="Helicase ATP-binding" evidence="13">
    <location>
        <begin position="14"/>
        <end position="265"/>
    </location>
</feature>
<dbReference type="GO" id="GO:0005524">
    <property type="term" value="F:ATP binding"/>
    <property type="evidence" value="ECO:0007669"/>
    <property type="project" value="UniProtKB-KW"/>
</dbReference>
<dbReference type="SUPFAM" id="SSF52540">
    <property type="entry name" value="P-loop containing nucleoside triphosphate hydrolases"/>
    <property type="match status" value="2"/>
</dbReference>
<evidence type="ECO:0000256" key="9">
    <source>
        <dbReference type="ARBA" id="ARBA00023014"/>
    </source>
</evidence>
<dbReference type="InterPro" id="IPR010614">
    <property type="entry name" value="RAD3-like_helicase_DEAD"/>
</dbReference>
<evidence type="ECO:0000256" key="8">
    <source>
        <dbReference type="ARBA" id="ARBA00023004"/>
    </source>
</evidence>
<keyword evidence="9" id="KW-0411">Iron-sulfur</keyword>
<dbReference type="EMBL" id="DTFI01000163">
    <property type="protein sequence ID" value="HGI43976.1"/>
    <property type="molecule type" value="Genomic_DNA"/>
</dbReference>
<evidence type="ECO:0000256" key="3">
    <source>
        <dbReference type="ARBA" id="ARBA00022741"/>
    </source>
</evidence>
<proteinExistence type="predicted"/>
<evidence type="ECO:0000256" key="5">
    <source>
        <dbReference type="ARBA" id="ARBA00022801"/>
    </source>
</evidence>
<dbReference type="InterPro" id="IPR027417">
    <property type="entry name" value="P-loop_NTPase"/>
</dbReference>
<evidence type="ECO:0000313" key="14">
    <source>
        <dbReference type="EMBL" id="HGI43976.1"/>
    </source>
</evidence>
<keyword evidence="4" id="KW-0227">DNA damage</keyword>
<dbReference type="Gene3D" id="1.10.275.40">
    <property type="match status" value="1"/>
</dbReference>
<evidence type="ECO:0000256" key="2">
    <source>
        <dbReference type="ARBA" id="ARBA00022723"/>
    </source>
</evidence>
<dbReference type="InterPro" id="IPR045028">
    <property type="entry name" value="DinG/Rad3-like"/>
</dbReference>
<keyword evidence="8" id="KW-0408">Iron</keyword>
<keyword evidence="6 14" id="KW-0347">Helicase</keyword>
<dbReference type="Gene3D" id="3.40.50.300">
    <property type="entry name" value="P-loop containing nucleotide triphosphate hydrolases"/>
    <property type="match status" value="2"/>
</dbReference>
<dbReference type="PROSITE" id="PS51193">
    <property type="entry name" value="HELICASE_ATP_BIND_2"/>
    <property type="match status" value="1"/>
</dbReference>
<keyword evidence="3" id="KW-0547">Nucleotide-binding</keyword>
<evidence type="ECO:0000256" key="10">
    <source>
        <dbReference type="ARBA" id="ARBA00023125"/>
    </source>
</evidence>
<evidence type="ECO:0000256" key="6">
    <source>
        <dbReference type="ARBA" id="ARBA00022806"/>
    </source>
</evidence>
<gene>
    <name evidence="14" type="ORF">ENV17_06295</name>
</gene>
<dbReference type="Pfam" id="PF06733">
    <property type="entry name" value="DEAD_2"/>
    <property type="match status" value="1"/>
</dbReference>
<evidence type="ECO:0000256" key="11">
    <source>
        <dbReference type="ARBA" id="ARBA00023204"/>
    </source>
</evidence>
<keyword evidence="5" id="KW-0378">Hydrolase</keyword>
<protein>
    <submittedName>
        <fullName evidence="14">ATP-dependent DNA helicase</fullName>
    </submittedName>
</protein>
<comment type="caution">
    <text evidence="14">The sequence shown here is derived from an EMBL/GenBank/DDBJ whole genome shotgun (WGS) entry which is preliminary data.</text>
</comment>
<dbReference type="AlphaFoldDB" id="A0A7C4BA33"/>
<dbReference type="GO" id="GO:0043139">
    <property type="term" value="F:5'-3' DNA helicase activity"/>
    <property type="evidence" value="ECO:0007669"/>
    <property type="project" value="UniProtKB-EC"/>
</dbReference>
<sequence length="639" mass="72741">MRDSFLRGVRGGAWVLVERFPYKPRRHQLEVSREITRELKRRHVVLEAPTGFGKTPVVIHALIPFIERGRRVVWAVRTGSETDRPIEEIRVFRERVGLRVFAMSFRGKRDMCLLARRFGEQLDYSEVSYICSRERSRCPYYRRLEEGVDLQRFTSRGALTYLDILGEAERLGVCPYFLQRKLLRLADVVSLSYNYVVSEELSWSIKTLFPFREAVLVVDEAHNLQNLNLGGDEITEGTLERALSEARLVGDGEVAGFVEHTRERVVELFGGLGEEEARAFDPEELLPAGYQELVERALRAGEAVRELMYKQGKRPRSSLHHLASFLERALAAKGVRGVALVAEKLDGRIHLEILDMRSAEVLRGIWRSFWRVILMSGTLTPIEAFAETVGLEDYYSISVPSPYDEANASVYLVSDLTTRGEELSEEMARRYVEAAALLLGRVRRNTAIFTASYRVQARLLEAGLGEAAERLGYEVLVERREMSGAEAEAVLRRFKSLSKEGRGLLVAPMGGRFAEGADYPGEELMCVFLVGIPFEKPTVKTQLYIEYYQELYGEERGRMYAYVIPALRRAAQALGRALRSPYDQAVIVLGDSRYKHYMSLLPDYARELAVEVSRRELSKVRLPWEEVKLPKELAPAGQP</sequence>
<dbReference type="SMART" id="SM00491">
    <property type="entry name" value="HELICc2"/>
    <property type="match status" value="1"/>
</dbReference>